<dbReference type="InterPro" id="IPR058882">
    <property type="entry name" value="PglZ_C"/>
</dbReference>
<feature type="domain" description="Alkaline phosphatase-like protein PglZ C-terminal" evidence="2">
    <location>
        <begin position="379"/>
        <end position="479"/>
    </location>
</feature>
<comment type="caution">
    <text evidence="3">The sequence shown here is derived from an EMBL/GenBank/DDBJ whole genome shotgun (WGS) entry which is preliminary data.</text>
</comment>
<sequence length="484" mass="51900">MPLVPHPLDRPRASLPLETAPLGEGGQGVITRVPGAERLVYKEYVAHWAPRVDAAALADLIDFGRSLPPAERALLDHCAWPLARVVHNGAVTGFLMPEVPADLRVPIGGKNRLIELQYLTHTPNWAWKHLHQPDIAGRVEIARRAVELIGFFHGRGLILGDISSRNLLWRPGAPYRVHLLDCDGTRRHGSAPVLPQAHSPDWNDPLQRASGPDLDTDRYKTALLVGRVLTREKHLRPGDELAPFGPLEERLLRPLAELWKRAAGPVGTRPTVQEWAAALEGRKRIAIPRPVVVRVPEPVLPLAPLGEPARGAGRSTVPAPGPAPARAGRAAVPAPQPLRRQVPKPAPRPAPTPAPKIALEKKPAVPLPAPPAAPSTAPAAGSLGGRVVASAAYADQRAGPQRVPISDAQVAALIDALGAGRGRLAVKALAAALGEPEGRVPLLVSAACRLLNADDEPVLRLIDDRRTVEMDPLLLREQFLEEEG</sequence>
<feature type="region of interest" description="Disordered" evidence="1">
    <location>
        <begin position="1"/>
        <end position="20"/>
    </location>
</feature>
<evidence type="ECO:0000313" key="4">
    <source>
        <dbReference type="Proteomes" id="UP000774570"/>
    </source>
</evidence>
<proteinExistence type="predicted"/>
<evidence type="ECO:0000313" key="3">
    <source>
        <dbReference type="EMBL" id="MBW8485530.1"/>
    </source>
</evidence>
<feature type="region of interest" description="Disordered" evidence="1">
    <location>
        <begin position="304"/>
        <end position="356"/>
    </location>
</feature>
<feature type="compositionally biased region" description="Low complexity" evidence="1">
    <location>
        <begin position="324"/>
        <end position="333"/>
    </location>
</feature>
<gene>
    <name evidence="3" type="ORF">K1Y72_24330</name>
</gene>
<dbReference type="EMBL" id="JAIBOA010000016">
    <property type="protein sequence ID" value="MBW8485530.1"/>
    <property type="molecule type" value="Genomic_DNA"/>
</dbReference>
<evidence type="ECO:0000256" key="1">
    <source>
        <dbReference type="SAM" id="MobiDB-lite"/>
    </source>
</evidence>
<organism evidence="3 4">
    <name type="scientific">Actinomadura parmotrematis</name>
    <dbReference type="NCBI Taxonomy" id="2864039"/>
    <lineage>
        <taxon>Bacteria</taxon>
        <taxon>Bacillati</taxon>
        <taxon>Actinomycetota</taxon>
        <taxon>Actinomycetes</taxon>
        <taxon>Streptosporangiales</taxon>
        <taxon>Thermomonosporaceae</taxon>
        <taxon>Actinomadura</taxon>
    </lineage>
</organism>
<dbReference type="Proteomes" id="UP000774570">
    <property type="component" value="Unassembled WGS sequence"/>
</dbReference>
<dbReference type="RefSeq" id="WP_220168751.1">
    <property type="nucleotide sequence ID" value="NZ_JAIBOA010000016.1"/>
</dbReference>
<dbReference type="Pfam" id="PF25863">
    <property type="entry name" value="PglZ_C"/>
    <property type="match status" value="1"/>
</dbReference>
<feature type="compositionally biased region" description="Pro residues" evidence="1">
    <location>
        <begin position="344"/>
        <end position="354"/>
    </location>
</feature>
<evidence type="ECO:0000259" key="2">
    <source>
        <dbReference type="Pfam" id="PF25863"/>
    </source>
</evidence>
<protein>
    <recommendedName>
        <fullName evidence="2">Alkaline phosphatase-like protein PglZ C-terminal domain-containing protein</fullName>
    </recommendedName>
</protein>
<accession>A0ABS7FZF6</accession>
<name>A0ABS7FZF6_9ACTN</name>
<reference evidence="3 4" key="1">
    <citation type="submission" date="2021-07" db="EMBL/GenBank/DDBJ databases">
        <title>Actinomadura sp. PM05-2 isolated from lichen.</title>
        <authorList>
            <person name="Somphong A."/>
            <person name="Phongsopitanun W."/>
            <person name="Tanasupawat S."/>
            <person name="Peongsungnone V."/>
        </authorList>
    </citation>
    <scope>NUCLEOTIDE SEQUENCE [LARGE SCALE GENOMIC DNA]</scope>
    <source>
        <strain evidence="3 4">PM05-2</strain>
    </source>
</reference>
<keyword evidence="4" id="KW-1185">Reference proteome</keyword>